<evidence type="ECO:0000256" key="4">
    <source>
        <dbReference type="SAM" id="MobiDB-lite"/>
    </source>
</evidence>
<dbReference type="PROSITE" id="PS51704">
    <property type="entry name" value="GP_PDE"/>
    <property type="match status" value="1"/>
</dbReference>
<feature type="domain" description="SPX" evidence="5">
    <location>
        <begin position="1"/>
        <end position="210"/>
    </location>
</feature>
<evidence type="ECO:0000259" key="6">
    <source>
        <dbReference type="PROSITE" id="PS51704"/>
    </source>
</evidence>
<evidence type="ECO:0000256" key="1">
    <source>
        <dbReference type="ARBA" id="ARBA00022737"/>
    </source>
</evidence>
<feature type="region of interest" description="Disordered" evidence="4">
    <location>
        <begin position="569"/>
        <end position="603"/>
    </location>
</feature>
<feature type="repeat" description="ANK" evidence="3">
    <location>
        <begin position="406"/>
        <end position="438"/>
    </location>
</feature>
<feature type="compositionally biased region" description="Low complexity" evidence="4">
    <location>
        <begin position="37"/>
        <end position="53"/>
    </location>
</feature>
<dbReference type="InterPro" id="IPR030395">
    <property type="entry name" value="GP_PDE_dom"/>
</dbReference>
<dbReference type="EMBL" id="JADGIZ020000050">
    <property type="protein sequence ID" value="KAL2913198.1"/>
    <property type="molecule type" value="Genomic_DNA"/>
</dbReference>
<proteinExistence type="predicted"/>
<evidence type="ECO:0000256" key="2">
    <source>
        <dbReference type="ARBA" id="ARBA00023043"/>
    </source>
</evidence>
<dbReference type="PROSITE" id="PS50088">
    <property type="entry name" value="ANK_REPEAT"/>
    <property type="match status" value="5"/>
</dbReference>
<dbReference type="PANTHER" id="PTHR24123">
    <property type="entry name" value="ANKYRIN REPEAT-CONTAINING"/>
    <property type="match status" value="1"/>
</dbReference>
<feature type="region of interest" description="Disordered" evidence="4">
    <location>
        <begin position="32"/>
        <end position="75"/>
    </location>
</feature>
<keyword evidence="1" id="KW-0677">Repeat</keyword>
<dbReference type="Pfam" id="PF03009">
    <property type="entry name" value="GDPD"/>
    <property type="match status" value="1"/>
</dbReference>
<dbReference type="Gene3D" id="3.20.20.190">
    <property type="entry name" value="Phosphatidylinositol (PI) phosphodiesterase"/>
    <property type="match status" value="1"/>
</dbReference>
<evidence type="ECO:0000313" key="8">
    <source>
        <dbReference type="Proteomes" id="UP001527925"/>
    </source>
</evidence>
<dbReference type="PROSITE" id="PS50297">
    <property type="entry name" value="ANK_REP_REGION"/>
    <property type="match status" value="4"/>
</dbReference>
<feature type="domain" description="GP-PDE" evidence="6">
    <location>
        <begin position="796"/>
        <end position="1096"/>
    </location>
</feature>
<dbReference type="InterPro" id="IPR057506">
    <property type="entry name" value="C2_GPCPD1"/>
</dbReference>
<feature type="compositionally biased region" description="Low complexity" evidence="4">
    <location>
        <begin position="61"/>
        <end position="75"/>
    </location>
</feature>
<gene>
    <name evidence="7" type="primary">PHO81</name>
    <name evidence="7" type="ORF">HK105_207317</name>
</gene>
<sequence length="1096" mass="118812">MKFGKFIQGVAAEWATPHYLNYKALKKIMRADDDDPQQPGDAAAAAAFTTLAAPRPPAPADSPSAPGGLASPAAAHAAAAEHASAAASAASHAHNAAHGLQDSAAEQARKTAFFFRLERELEKVNAFYIQKEAEFKVRLRSLLDKKRILSSSSSKTARSSRASLRLAFVQFQNDLAKLQKFVEVNATGFRKILKKWDKRAKSSTKELYLSRQVEIQPCFNNDVLAELTDIAAANIVELEKQIESMDLDEQDTAVAANPQIIKSNLILDEAETELSKHLADRQHAQIVEFLQRRRASTLTADEPQFFSRLFLRFCAESSLECLQVLLSTGQVSINSVDDINDRSCLHEAAIAGRLDVIKVAIDYGAIVDIADVYGRRPLHYAAMHGHPDCASHLLSAGSPVDAIDHDGHSALVYAIIGGHTRCVQIFLDCGATFEPMSETAPIPISLACKYGNTEIVTLLLQRSAVLSKDSDGLDPLHMACREGHAEVAKLLIDHGANIESADPFNGWTPVFFSASEGHFACIKVLLAAGCRINVKDDSGWLPWTYALYRGHIQVANLLAVPDSELAAPATESGAAPEAAQPASVAPSAARAASGTGVPESSGLKPVNPASALLDDISIGAAPMEDLNIDEIPSLSLPPPIIPFRIYGHNYLEGKMNLQIHFGSYHANIQKSPIRLFTTSQLSSLKLVISSKPDDGVPYSVILPLKDELEVFTFMVDDDNDFSIQFDIYPTFGTKVIGRAVVLRSQFNQAIARSWTGAGESEAMICPLFDSRLNVVGEIGFEFSIVKPFSHAGLRIGGKIETYWKSTKVVANPKSGTDTVHSFVTASSLSEEYIQLVVQLTRDGIPVISPSWFIPANDVQIGLSHVTFAQARSLWQASRSNAGASDMMDGVQASSPASLLNRGQRATSADLAKIIYDSFLSLDEVLTTLPTNVGVHLSLKYPTVHQRNNLSLSELPDINTFVDSILNCVYNNANQRSIIFSSFNPSVCTAINWKQPNYGVFFGTHCGFSGVEEQAGEDRRCTSIKEAIKFAKSSNLLGLICEATPLVQMPVLINTVKESGLILATFGTTNNDPDMVKMQESLGVDALLIGRVFKYNT</sequence>
<feature type="repeat" description="ANK" evidence="3">
    <location>
        <begin position="373"/>
        <end position="405"/>
    </location>
</feature>
<feature type="repeat" description="ANK" evidence="3">
    <location>
        <begin position="471"/>
        <end position="503"/>
    </location>
</feature>
<dbReference type="PROSITE" id="PS51382">
    <property type="entry name" value="SPX"/>
    <property type="match status" value="1"/>
</dbReference>
<dbReference type="SUPFAM" id="SSF48403">
    <property type="entry name" value="Ankyrin repeat"/>
    <property type="match status" value="1"/>
</dbReference>
<organism evidence="7 8">
    <name type="scientific">Polyrhizophydium stewartii</name>
    <dbReference type="NCBI Taxonomy" id="2732419"/>
    <lineage>
        <taxon>Eukaryota</taxon>
        <taxon>Fungi</taxon>
        <taxon>Fungi incertae sedis</taxon>
        <taxon>Chytridiomycota</taxon>
        <taxon>Chytridiomycota incertae sedis</taxon>
        <taxon>Chytridiomycetes</taxon>
        <taxon>Rhizophydiales</taxon>
        <taxon>Rhizophydiales incertae sedis</taxon>
        <taxon>Polyrhizophydium</taxon>
    </lineage>
</organism>
<keyword evidence="8" id="KW-1185">Reference proteome</keyword>
<dbReference type="Pfam" id="PF03105">
    <property type="entry name" value="SPX"/>
    <property type="match status" value="2"/>
</dbReference>
<protein>
    <submittedName>
        <fullName evidence="7">Phosphate system positive regulatory protein pho81</fullName>
    </submittedName>
</protein>
<dbReference type="CDD" id="cd14483">
    <property type="entry name" value="SPX_PHO81_NUC-2_like"/>
    <property type="match status" value="1"/>
</dbReference>
<feature type="compositionally biased region" description="Low complexity" evidence="4">
    <location>
        <begin position="574"/>
        <end position="593"/>
    </location>
</feature>
<dbReference type="InterPro" id="IPR017946">
    <property type="entry name" value="PLC-like_Pdiesterase_TIM-brl"/>
</dbReference>
<dbReference type="SUPFAM" id="SSF51695">
    <property type="entry name" value="PLC-like phosphodiesterases"/>
    <property type="match status" value="1"/>
</dbReference>
<accession>A0ABR4N102</accession>
<dbReference type="Pfam" id="PF25329">
    <property type="entry name" value="C2_GDE1"/>
    <property type="match status" value="1"/>
</dbReference>
<dbReference type="Pfam" id="PF12796">
    <property type="entry name" value="Ank_2"/>
    <property type="match status" value="2"/>
</dbReference>
<evidence type="ECO:0000313" key="7">
    <source>
        <dbReference type="EMBL" id="KAL2913198.1"/>
    </source>
</evidence>
<dbReference type="PRINTS" id="PR01415">
    <property type="entry name" value="ANKYRIN"/>
</dbReference>
<evidence type="ECO:0000259" key="5">
    <source>
        <dbReference type="PROSITE" id="PS51382"/>
    </source>
</evidence>
<keyword evidence="2 3" id="KW-0040">ANK repeat</keyword>
<reference evidence="7 8" key="1">
    <citation type="submission" date="2023-09" db="EMBL/GenBank/DDBJ databases">
        <title>Pangenome analysis of Batrachochytrium dendrobatidis and related Chytrids.</title>
        <authorList>
            <person name="Yacoub M.N."/>
            <person name="Stajich J.E."/>
            <person name="James T.Y."/>
        </authorList>
    </citation>
    <scope>NUCLEOTIDE SEQUENCE [LARGE SCALE GENOMIC DNA]</scope>
    <source>
        <strain evidence="7 8">JEL0888</strain>
    </source>
</reference>
<evidence type="ECO:0000256" key="3">
    <source>
        <dbReference type="PROSITE-ProRule" id="PRU00023"/>
    </source>
</evidence>
<dbReference type="SMART" id="SM00248">
    <property type="entry name" value="ANK"/>
    <property type="match status" value="7"/>
</dbReference>
<dbReference type="Gene3D" id="1.25.40.20">
    <property type="entry name" value="Ankyrin repeat-containing domain"/>
    <property type="match status" value="2"/>
</dbReference>
<name>A0ABR4N102_9FUNG</name>
<dbReference type="InterPro" id="IPR004331">
    <property type="entry name" value="SPX_dom"/>
</dbReference>
<feature type="repeat" description="ANK" evidence="3">
    <location>
        <begin position="505"/>
        <end position="537"/>
    </location>
</feature>
<dbReference type="InterPro" id="IPR002110">
    <property type="entry name" value="Ankyrin_rpt"/>
</dbReference>
<dbReference type="PANTHER" id="PTHR24123:SF33">
    <property type="entry name" value="PROTEIN HOS4"/>
    <property type="match status" value="1"/>
</dbReference>
<comment type="caution">
    <text evidence="7">The sequence shown here is derived from an EMBL/GenBank/DDBJ whole genome shotgun (WGS) entry which is preliminary data.</text>
</comment>
<dbReference type="Proteomes" id="UP001527925">
    <property type="component" value="Unassembled WGS sequence"/>
</dbReference>
<feature type="repeat" description="ANK" evidence="3">
    <location>
        <begin position="340"/>
        <end position="372"/>
    </location>
</feature>
<dbReference type="Pfam" id="PF13637">
    <property type="entry name" value="Ank_4"/>
    <property type="match status" value="1"/>
</dbReference>
<dbReference type="InterPro" id="IPR051165">
    <property type="entry name" value="Multifunctional_ANK_Repeat"/>
</dbReference>
<dbReference type="InterPro" id="IPR036770">
    <property type="entry name" value="Ankyrin_rpt-contain_sf"/>
</dbReference>